<organism evidence="2 3">
    <name type="scientific">Acetobacter aceti</name>
    <dbReference type="NCBI Taxonomy" id="435"/>
    <lineage>
        <taxon>Bacteria</taxon>
        <taxon>Pseudomonadati</taxon>
        <taxon>Pseudomonadota</taxon>
        <taxon>Alphaproteobacteria</taxon>
        <taxon>Acetobacterales</taxon>
        <taxon>Acetobacteraceae</taxon>
        <taxon>Acetobacter</taxon>
        <taxon>Acetobacter subgen. Acetobacter</taxon>
    </lineage>
</organism>
<accession>A0A1U9KCU4</accession>
<keyword evidence="3" id="KW-1185">Reference proteome</keyword>
<dbReference type="OrthoDB" id="7282729at2"/>
<gene>
    <name evidence="2" type="ORF">A0U92_01170</name>
</gene>
<keyword evidence="1" id="KW-1133">Transmembrane helix</keyword>
<reference evidence="2 3" key="1">
    <citation type="submission" date="2016-03" db="EMBL/GenBank/DDBJ databases">
        <title>Acetic acid bacteria sequencing.</title>
        <authorList>
            <person name="Brandt J."/>
            <person name="Jakob F."/>
            <person name="Vogel R.F."/>
        </authorList>
    </citation>
    <scope>NUCLEOTIDE SEQUENCE [LARGE SCALE GENOMIC DNA]</scope>
    <source>
        <strain evidence="2 3">TMW2.1153</strain>
    </source>
</reference>
<keyword evidence="1" id="KW-0472">Membrane</keyword>
<dbReference type="EMBL" id="CP014692">
    <property type="protein sequence ID" value="AQS83606.1"/>
    <property type="molecule type" value="Genomic_DNA"/>
</dbReference>
<evidence type="ECO:0000313" key="2">
    <source>
        <dbReference type="EMBL" id="AQS83606.1"/>
    </source>
</evidence>
<keyword evidence="1" id="KW-0812">Transmembrane</keyword>
<dbReference type="KEGG" id="aace:A0U92_01170"/>
<evidence type="ECO:0000256" key="1">
    <source>
        <dbReference type="SAM" id="Phobius"/>
    </source>
</evidence>
<dbReference type="AlphaFoldDB" id="A0A1U9KCU4"/>
<protein>
    <submittedName>
        <fullName evidence="2">Uncharacterized protein</fullName>
    </submittedName>
</protein>
<evidence type="ECO:0000313" key="3">
    <source>
        <dbReference type="Proteomes" id="UP000188937"/>
    </source>
</evidence>
<proteinExistence type="predicted"/>
<dbReference type="Proteomes" id="UP000188937">
    <property type="component" value="Chromosome"/>
</dbReference>
<sequence length="115" mass="12068">MEQSTFARRGLFAAVIGMGILIILGVIALVAIIIHRMSHPRLPIAAPVSVSMPAGTPVIPPQTFLLHQPAGSRIEQIAWSNGTVMAVRLSGGGPDRIVLWDTAAGHSAGELDLSQ</sequence>
<feature type="transmembrane region" description="Helical" evidence="1">
    <location>
        <begin position="12"/>
        <end position="34"/>
    </location>
</feature>
<dbReference type="RefSeq" id="WP_077811634.1">
    <property type="nucleotide sequence ID" value="NZ_CP014692.1"/>
</dbReference>
<name>A0A1U9KCU4_ACEAC</name>